<dbReference type="InterPro" id="IPR011257">
    <property type="entry name" value="DNA_glycosylase"/>
</dbReference>
<dbReference type="EC" id="3.2.2.21" evidence="3"/>
<evidence type="ECO:0000313" key="8">
    <source>
        <dbReference type="Proteomes" id="UP000006048"/>
    </source>
</evidence>
<dbReference type="EMBL" id="CP002959">
    <property type="protein sequence ID" value="AFM14406.1"/>
    <property type="molecule type" value="Genomic_DNA"/>
</dbReference>
<dbReference type="GO" id="GO:0005737">
    <property type="term" value="C:cytoplasm"/>
    <property type="evidence" value="ECO:0007669"/>
    <property type="project" value="TreeGrafter"/>
</dbReference>
<dbReference type="GO" id="GO:0043916">
    <property type="term" value="F:DNA-7-methylguanine glycosylase activity"/>
    <property type="evidence" value="ECO:0007669"/>
    <property type="project" value="TreeGrafter"/>
</dbReference>
<comment type="similarity">
    <text evidence="2">Belongs to the alkylbase DNA glycosidase AlkA family.</text>
</comment>
<dbReference type="GO" id="GO:0006285">
    <property type="term" value="P:base-excision repair, AP site formation"/>
    <property type="evidence" value="ECO:0007669"/>
    <property type="project" value="TreeGrafter"/>
</dbReference>
<dbReference type="HOGENOM" id="CLU_000445_72_5_12"/>
<dbReference type="OrthoDB" id="9785929at2"/>
<evidence type="ECO:0000256" key="3">
    <source>
        <dbReference type="ARBA" id="ARBA00012000"/>
    </source>
</evidence>
<evidence type="ECO:0000313" key="7">
    <source>
        <dbReference type="EMBL" id="AFM14406.1"/>
    </source>
</evidence>
<dbReference type="GO" id="GO:0008725">
    <property type="term" value="F:DNA-3-methyladenine glycosylase activity"/>
    <property type="evidence" value="ECO:0007669"/>
    <property type="project" value="TreeGrafter"/>
</dbReference>
<dbReference type="InterPro" id="IPR051912">
    <property type="entry name" value="Alkylbase_DNA_Glycosylase/TA"/>
</dbReference>
<dbReference type="Proteomes" id="UP000006048">
    <property type="component" value="Chromosome"/>
</dbReference>
<gene>
    <name evidence="7" type="ordered locus">Turpa_3772</name>
</gene>
<evidence type="ECO:0000256" key="1">
    <source>
        <dbReference type="ARBA" id="ARBA00000086"/>
    </source>
</evidence>
<dbReference type="CDD" id="cd00056">
    <property type="entry name" value="ENDO3c"/>
    <property type="match status" value="1"/>
</dbReference>
<dbReference type="GO" id="GO:0006307">
    <property type="term" value="P:DNA alkylation repair"/>
    <property type="evidence" value="ECO:0007669"/>
    <property type="project" value="TreeGrafter"/>
</dbReference>
<sequence length="211" mass="23830">MPSKPHYWDTATTHLQRSDKTLAAIIAKYPEVKLRLKKDSFTTLARAIVGQQISVKAADSIWARVVAAAQGRMTKIDPAKILALNTKALRACGLSERKVSYLQNLSERYVSGHLNGQKLARMQDAEVKKTLVALHGIGPWTADMYMMFNLWRPDILPLGDVGLVRAIELHYFEGRKVPLEKVRKTAAPWSPYATVATWYLWRSLDPIPVEY</sequence>
<accession>I4BAU9</accession>
<dbReference type="GO" id="GO:0032993">
    <property type="term" value="C:protein-DNA complex"/>
    <property type="evidence" value="ECO:0007669"/>
    <property type="project" value="TreeGrafter"/>
</dbReference>
<keyword evidence="5" id="KW-0234">DNA repair</keyword>
<dbReference type="GO" id="GO:0032131">
    <property type="term" value="F:alkylated DNA binding"/>
    <property type="evidence" value="ECO:0007669"/>
    <property type="project" value="TreeGrafter"/>
</dbReference>
<name>I4BAU9_TURPD</name>
<evidence type="ECO:0000256" key="2">
    <source>
        <dbReference type="ARBA" id="ARBA00010817"/>
    </source>
</evidence>
<keyword evidence="4" id="KW-0227">DNA damage</keyword>
<dbReference type="Gene3D" id="1.10.1670.40">
    <property type="match status" value="1"/>
</dbReference>
<dbReference type="AlphaFoldDB" id="I4BAU9"/>
<dbReference type="STRING" id="869212.Turpa_3772"/>
<keyword evidence="8" id="KW-1185">Reference proteome</keyword>
<dbReference type="RefSeq" id="WP_014804883.1">
    <property type="nucleotide sequence ID" value="NC_018020.1"/>
</dbReference>
<dbReference type="SMART" id="SM00478">
    <property type="entry name" value="ENDO3c"/>
    <property type="match status" value="1"/>
</dbReference>
<organism evidence="7 8">
    <name type="scientific">Turneriella parva (strain ATCC BAA-1111 / DSM 21527 / NCTC 11395 / H)</name>
    <name type="common">Leptospira parva</name>
    <dbReference type="NCBI Taxonomy" id="869212"/>
    <lineage>
        <taxon>Bacteria</taxon>
        <taxon>Pseudomonadati</taxon>
        <taxon>Spirochaetota</taxon>
        <taxon>Spirochaetia</taxon>
        <taxon>Leptospirales</taxon>
        <taxon>Leptospiraceae</taxon>
        <taxon>Turneriella</taxon>
    </lineage>
</organism>
<comment type="catalytic activity">
    <reaction evidence="1">
        <text>Hydrolysis of alkylated DNA, releasing 3-methyladenine, 3-methylguanine, 7-methylguanine and 7-methyladenine.</text>
        <dbReference type="EC" id="3.2.2.21"/>
    </reaction>
</comment>
<dbReference type="PANTHER" id="PTHR43003">
    <property type="entry name" value="DNA-3-METHYLADENINE GLYCOSYLASE"/>
    <property type="match status" value="1"/>
</dbReference>
<dbReference type="Gene3D" id="1.10.340.30">
    <property type="entry name" value="Hypothetical protein, domain 2"/>
    <property type="match status" value="1"/>
</dbReference>
<dbReference type="PATRIC" id="fig|869212.3.peg.3800"/>
<dbReference type="KEGG" id="tpx:Turpa_3772"/>
<dbReference type="SUPFAM" id="SSF48150">
    <property type="entry name" value="DNA-glycosylase"/>
    <property type="match status" value="1"/>
</dbReference>
<dbReference type="PANTHER" id="PTHR43003:SF5">
    <property type="entry name" value="DNA-3-METHYLADENINE GLYCOSYLASE"/>
    <property type="match status" value="1"/>
</dbReference>
<evidence type="ECO:0000259" key="6">
    <source>
        <dbReference type="SMART" id="SM00478"/>
    </source>
</evidence>
<reference evidence="7 8" key="1">
    <citation type="submission" date="2012-06" db="EMBL/GenBank/DDBJ databases">
        <title>The complete chromosome of genome of Turneriella parva DSM 21527.</title>
        <authorList>
            <consortium name="US DOE Joint Genome Institute (JGI-PGF)"/>
            <person name="Lucas S."/>
            <person name="Han J."/>
            <person name="Lapidus A."/>
            <person name="Bruce D."/>
            <person name="Goodwin L."/>
            <person name="Pitluck S."/>
            <person name="Peters L."/>
            <person name="Kyrpides N."/>
            <person name="Mavromatis K."/>
            <person name="Ivanova N."/>
            <person name="Mikhailova N."/>
            <person name="Chertkov O."/>
            <person name="Detter J.C."/>
            <person name="Tapia R."/>
            <person name="Han C."/>
            <person name="Land M."/>
            <person name="Hauser L."/>
            <person name="Markowitz V."/>
            <person name="Cheng J.-F."/>
            <person name="Hugenholtz P."/>
            <person name="Woyke T."/>
            <person name="Wu D."/>
            <person name="Gronow S."/>
            <person name="Wellnitz S."/>
            <person name="Brambilla E."/>
            <person name="Klenk H.-P."/>
            <person name="Eisen J.A."/>
        </authorList>
    </citation>
    <scope>NUCLEOTIDE SEQUENCE [LARGE SCALE GENOMIC DNA]</scope>
    <source>
        <strain evidence="8">ATCC BAA-1111 / DSM 21527 / NCTC 11395 / H</strain>
    </source>
</reference>
<proteinExistence type="inferred from homology"/>
<protein>
    <recommendedName>
        <fullName evidence="3">DNA-3-methyladenine glycosylase II</fullName>
        <ecNumber evidence="3">3.2.2.21</ecNumber>
    </recommendedName>
</protein>
<evidence type="ECO:0000256" key="4">
    <source>
        <dbReference type="ARBA" id="ARBA00022763"/>
    </source>
</evidence>
<dbReference type="Pfam" id="PF00730">
    <property type="entry name" value="HhH-GPD"/>
    <property type="match status" value="1"/>
</dbReference>
<dbReference type="InterPro" id="IPR003265">
    <property type="entry name" value="HhH-GPD_domain"/>
</dbReference>
<evidence type="ECO:0000256" key="5">
    <source>
        <dbReference type="ARBA" id="ARBA00023204"/>
    </source>
</evidence>
<dbReference type="FunFam" id="1.10.340.30:FF:000004">
    <property type="entry name" value="DNA-3-methyladenine glycosylase II"/>
    <property type="match status" value="1"/>
</dbReference>
<feature type="domain" description="HhH-GPD" evidence="6">
    <location>
        <begin position="49"/>
        <end position="205"/>
    </location>
</feature>